<keyword evidence="7" id="KW-0813">Transport</keyword>
<keyword evidence="10" id="KW-1185">Reference proteome</keyword>
<dbReference type="Pfam" id="PF02472">
    <property type="entry name" value="ExbD"/>
    <property type="match status" value="1"/>
</dbReference>
<evidence type="ECO:0000256" key="7">
    <source>
        <dbReference type="RuleBase" id="RU003879"/>
    </source>
</evidence>
<keyword evidence="7" id="KW-0653">Protein transport</keyword>
<dbReference type="AlphaFoldDB" id="A0A2U1APD5"/>
<keyword evidence="4 7" id="KW-0812">Transmembrane</keyword>
<evidence type="ECO:0000256" key="8">
    <source>
        <dbReference type="SAM" id="Phobius"/>
    </source>
</evidence>
<dbReference type="PANTHER" id="PTHR30558">
    <property type="entry name" value="EXBD MEMBRANE COMPONENT OF PMF-DRIVEN MACROMOLECULE IMPORT SYSTEM"/>
    <property type="match status" value="1"/>
</dbReference>
<dbReference type="GO" id="GO:0015031">
    <property type="term" value="P:protein transport"/>
    <property type="evidence" value="ECO:0007669"/>
    <property type="project" value="UniProtKB-KW"/>
</dbReference>
<comment type="caution">
    <text evidence="9">The sequence shown here is derived from an EMBL/GenBank/DDBJ whole genome shotgun (WGS) entry which is preliminary data.</text>
</comment>
<dbReference type="EMBL" id="QEKH01000027">
    <property type="protein sequence ID" value="PVY38293.1"/>
    <property type="molecule type" value="Genomic_DNA"/>
</dbReference>
<dbReference type="GO" id="GO:0022857">
    <property type="term" value="F:transmembrane transporter activity"/>
    <property type="evidence" value="ECO:0007669"/>
    <property type="project" value="InterPro"/>
</dbReference>
<proteinExistence type="inferred from homology"/>
<dbReference type="GO" id="GO:0005886">
    <property type="term" value="C:plasma membrane"/>
    <property type="evidence" value="ECO:0007669"/>
    <property type="project" value="UniProtKB-SubCell"/>
</dbReference>
<comment type="similarity">
    <text evidence="2 7">Belongs to the ExbD/TolR family.</text>
</comment>
<name>A0A2U1APD5_9BACT</name>
<sequence length="137" mass="15603">MRNRRKMRSQMDAIDQINVTPLLDLTFLLLIVFMITMPLMEYGTSIKPPEMNAEKLPDDNFKSVTLTNKGTIMFGDSVVTQEELIEHLRQLKVAEPKTSLLLRADGSRTYKDVIELMAAIRRSGFEDVTLVTAQEGR</sequence>
<keyword evidence="9" id="KW-0132">Cell division</keyword>
<dbReference type="Gene3D" id="3.30.420.270">
    <property type="match status" value="1"/>
</dbReference>
<evidence type="ECO:0000256" key="6">
    <source>
        <dbReference type="ARBA" id="ARBA00023136"/>
    </source>
</evidence>
<comment type="subcellular location">
    <subcellularLocation>
        <location evidence="1">Cell membrane</location>
        <topology evidence="1">Single-pass membrane protein</topology>
    </subcellularLocation>
    <subcellularLocation>
        <location evidence="7">Cell membrane</location>
        <topology evidence="7">Single-pass type II membrane protein</topology>
    </subcellularLocation>
</comment>
<evidence type="ECO:0000313" key="9">
    <source>
        <dbReference type="EMBL" id="PVY38293.1"/>
    </source>
</evidence>
<feature type="transmembrane region" description="Helical" evidence="8">
    <location>
        <begin position="21"/>
        <end position="40"/>
    </location>
</feature>
<evidence type="ECO:0000256" key="4">
    <source>
        <dbReference type="ARBA" id="ARBA00022692"/>
    </source>
</evidence>
<evidence type="ECO:0000256" key="1">
    <source>
        <dbReference type="ARBA" id="ARBA00004162"/>
    </source>
</evidence>
<keyword evidence="3" id="KW-1003">Cell membrane</keyword>
<evidence type="ECO:0000256" key="5">
    <source>
        <dbReference type="ARBA" id="ARBA00022989"/>
    </source>
</evidence>
<dbReference type="RefSeq" id="WP_116885152.1">
    <property type="nucleotide sequence ID" value="NZ_CALXNT010000073.1"/>
</dbReference>
<dbReference type="Proteomes" id="UP000245959">
    <property type="component" value="Unassembled WGS sequence"/>
</dbReference>
<evidence type="ECO:0000256" key="3">
    <source>
        <dbReference type="ARBA" id="ARBA00022475"/>
    </source>
</evidence>
<protein>
    <submittedName>
        <fullName evidence="9">Cell division and transport-associated protein TolR</fullName>
    </submittedName>
</protein>
<gene>
    <name evidence="9" type="ORF">C8D82_12755</name>
</gene>
<dbReference type="GeneID" id="78296434"/>
<accession>A0A2U1APD5</accession>
<reference evidence="9 10" key="1">
    <citation type="submission" date="2018-04" db="EMBL/GenBank/DDBJ databases">
        <title>Genomic Encyclopedia of Type Strains, Phase IV (KMG-IV): sequencing the most valuable type-strain genomes for metagenomic binning, comparative biology and taxonomic classification.</title>
        <authorList>
            <person name="Goeker M."/>
        </authorList>
    </citation>
    <scope>NUCLEOTIDE SEQUENCE [LARGE SCALE GENOMIC DNA]</scope>
    <source>
        <strain evidence="9 10">DSM 14823</strain>
    </source>
</reference>
<keyword evidence="5 8" id="KW-1133">Transmembrane helix</keyword>
<evidence type="ECO:0000256" key="2">
    <source>
        <dbReference type="ARBA" id="ARBA00005811"/>
    </source>
</evidence>
<dbReference type="PANTHER" id="PTHR30558:SF7">
    <property type="entry name" value="TOL-PAL SYSTEM PROTEIN TOLR"/>
    <property type="match status" value="1"/>
</dbReference>
<organism evidence="9 10">
    <name type="scientific">Victivallis vadensis</name>
    <dbReference type="NCBI Taxonomy" id="172901"/>
    <lineage>
        <taxon>Bacteria</taxon>
        <taxon>Pseudomonadati</taxon>
        <taxon>Lentisphaerota</taxon>
        <taxon>Lentisphaeria</taxon>
        <taxon>Victivallales</taxon>
        <taxon>Victivallaceae</taxon>
        <taxon>Victivallis</taxon>
    </lineage>
</organism>
<keyword evidence="9" id="KW-0131">Cell cycle</keyword>
<evidence type="ECO:0000313" key="10">
    <source>
        <dbReference type="Proteomes" id="UP000245959"/>
    </source>
</evidence>
<dbReference type="InterPro" id="IPR003400">
    <property type="entry name" value="ExbD"/>
</dbReference>
<dbReference type="GO" id="GO:0051301">
    <property type="term" value="P:cell division"/>
    <property type="evidence" value="ECO:0007669"/>
    <property type="project" value="UniProtKB-KW"/>
</dbReference>
<keyword evidence="6 8" id="KW-0472">Membrane</keyword>